<gene>
    <name evidence="1" type="ORF">OU415_05550</name>
</gene>
<reference evidence="1 2" key="1">
    <citation type="submission" date="2022-11" db="EMBL/GenBank/DDBJ databases">
        <title>Draft genome sequence of Saccharopolyspora sp. WRP15-2 isolated from rhizosphere soils of wild rice in Thailand.</title>
        <authorList>
            <person name="Duangmal K."/>
            <person name="Kammanee S."/>
            <person name="Muangham S."/>
        </authorList>
    </citation>
    <scope>NUCLEOTIDE SEQUENCE [LARGE SCALE GENOMIC DNA]</scope>
    <source>
        <strain evidence="1 2">WRP15-2</strain>
    </source>
</reference>
<dbReference type="Proteomes" id="UP001210380">
    <property type="component" value="Unassembled WGS sequence"/>
</dbReference>
<proteinExistence type="predicted"/>
<evidence type="ECO:0000313" key="1">
    <source>
        <dbReference type="EMBL" id="MDA3624892.1"/>
    </source>
</evidence>
<organism evidence="1 2">
    <name type="scientific">Saccharopolyspora oryzae</name>
    <dbReference type="NCBI Taxonomy" id="2997343"/>
    <lineage>
        <taxon>Bacteria</taxon>
        <taxon>Bacillati</taxon>
        <taxon>Actinomycetota</taxon>
        <taxon>Actinomycetes</taxon>
        <taxon>Pseudonocardiales</taxon>
        <taxon>Pseudonocardiaceae</taxon>
        <taxon>Saccharopolyspora</taxon>
    </lineage>
</organism>
<comment type="caution">
    <text evidence="1">The sequence shown here is derived from an EMBL/GenBank/DDBJ whole genome shotgun (WGS) entry which is preliminary data.</text>
</comment>
<dbReference type="EMBL" id="JAQGLA010000005">
    <property type="protein sequence ID" value="MDA3624892.1"/>
    <property type="molecule type" value="Genomic_DNA"/>
</dbReference>
<keyword evidence="2" id="KW-1185">Reference proteome</keyword>
<protein>
    <submittedName>
        <fullName evidence="1">Uncharacterized protein</fullName>
    </submittedName>
</protein>
<accession>A0ABT4UT43</accession>
<dbReference type="RefSeq" id="WP_270947462.1">
    <property type="nucleotide sequence ID" value="NZ_JAQGLA010000005.1"/>
</dbReference>
<name>A0ABT4UT43_9PSEU</name>
<sequence length="168" mass="18532">MGLLDWLTGTKRPLSEISPQSVAAVRAALLGVNGPDRPFVVRDGRPENVDLVAEWKIADANWYGYFGNAATVGRTLMRLDASRHQVRSADQEWSVTWMRGTPQLTLALRCARGQINKKSYNATFARDGQGKLAEESRRTFSAGELKSPLQEAVTGAGWTWRGLVMGKL</sequence>
<evidence type="ECO:0000313" key="2">
    <source>
        <dbReference type="Proteomes" id="UP001210380"/>
    </source>
</evidence>